<dbReference type="Proteomes" id="UP000054007">
    <property type="component" value="Unassembled WGS sequence"/>
</dbReference>
<reference evidence="6 7" key="1">
    <citation type="journal article" date="2015" name="Fungal Genet. Biol.">
        <title>Evolution of novel wood decay mechanisms in Agaricales revealed by the genome sequences of Fistulina hepatica and Cylindrobasidium torrendii.</title>
        <authorList>
            <person name="Floudas D."/>
            <person name="Held B.W."/>
            <person name="Riley R."/>
            <person name="Nagy L.G."/>
            <person name="Koehler G."/>
            <person name="Ransdell A.S."/>
            <person name="Younus H."/>
            <person name="Chow J."/>
            <person name="Chiniquy J."/>
            <person name="Lipzen A."/>
            <person name="Tritt A."/>
            <person name="Sun H."/>
            <person name="Haridas S."/>
            <person name="LaButti K."/>
            <person name="Ohm R.A."/>
            <person name="Kues U."/>
            <person name="Blanchette R.A."/>
            <person name="Grigoriev I.V."/>
            <person name="Minto R.E."/>
            <person name="Hibbett D.S."/>
        </authorList>
    </citation>
    <scope>NUCLEOTIDE SEQUENCE [LARGE SCALE GENOMIC DNA]</scope>
    <source>
        <strain evidence="6 7">FP15055 ss-10</strain>
    </source>
</reference>
<dbReference type="SUPFAM" id="SSF49899">
    <property type="entry name" value="Concanavalin A-like lectins/glucanases"/>
    <property type="match status" value="1"/>
</dbReference>
<dbReference type="OrthoDB" id="192832at2759"/>
<evidence type="ECO:0000313" key="7">
    <source>
        <dbReference type="Proteomes" id="UP000054007"/>
    </source>
</evidence>
<keyword evidence="3" id="KW-0326">Glycosidase</keyword>
<dbReference type="InterPro" id="IPR050546">
    <property type="entry name" value="Glycosyl_Hydrlase_16"/>
</dbReference>
<evidence type="ECO:0000256" key="4">
    <source>
        <dbReference type="SAM" id="SignalP"/>
    </source>
</evidence>
<comment type="similarity">
    <text evidence="1">Belongs to the glycosyl hydrolase 16 family.</text>
</comment>
<feature type="domain" description="GH16" evidence="5">
    <location>
        <begin position="33"/>
        <end position="307"/>
    </location>
</feature>
<dbReference type="PANTHER" id="PTHR10963">
    <property type="entry name" value="GLYCOSYL HYDROLASE-RELATED"/>
    <property type="match status" value="1"/>
</dbReference>
<evidence type="ECO:0000256" key="1">
    <source>
        <dbReference type="ARBA" id="ARBA00006865"/>
    </source>
</evidence>
<dbReference type="PROSITE" id="PS51762">
    <property type="entry name" value="GH16_2"/>
    <property type="match status" value="1"/>
</dbReference>
<dbReference type="GO" id="GO:0009251">
    <property type="term" value="P:glucan catabolic process"/>
    <property type="evidence" value="ECO:0007669"/>
    <property type="project" value="TreeGrafter"/>
</dbReference>
<feature type="chain" id="PRO_5002316848" evidence="4">
    <location>
        <begin position="21"/>
        <end position="338"/>
    </location>
</feature>
<dbReference type="AlphaFoldDB" id="A0A0D7AXN7"/>
<dbReference type="Gene3D" id="2.60.120.200">
    <property type="match status" value="1"/>
</dbReference>
<dbReference type="FunFam" id="2.60.120.200:FF:000114">
    <property type="entry name" value="Probable endo-1,3(4)-beta-glucanase NFIA_089530"/>
    <property type="match status" value="1"/>
</dbReference>
<evidence type="ECO:0000313" key="6">
    <source>
        <dbReference type="EMBL" id="KIY63143.1"/>
    </source>
</evidence>
<dbReference type="Pfam" id="PF26113">
    <property type="entry name" value="GH16_XgeA"/>
    <property type="match status" value="1"/>
</dbReference>
<organism evidence="6 7">
    <name type="scientific">Cylindrobasidium torrendii FP15055 ss-10</name>
    <dbReference type="NCBI Taxonomy" id="1314674"/>
    <lineage>
        <taxon>Eukaryota</taxon>
        <taxon>Fungi</taxon>
        <taxon>Dikarya</taxon>
        <taxon>Basidiomycota</taxon>
        <taxon>Agaricomycotina</taxon>
        <taxon>Agaricomycetes</taxon>
        <taxon>Agaricomycetidae</taxon>
        <taxon>Agaricales</taxon>
        <taxon>Marasmiineae</taxon>
        <taxon>Physalacriaceae</taxon>
        <taxon>Cylindrobasidium</taxon>
    </lineage>
</organism>
<evidence type="ECO:0000256" key="3">
    <source>
        <dbReference type="ARBA" id="ARBA00023295"/>
    </source>
</evidence>
<dbReference type="STRING" id="1314674.A0A0D7AXN7"/>
<keyword evidence="7" id="KW-1185">Reference proteome</keyword>
<feature type="signal peptide" evidence="4">
    <location>
        <begin position="1"/>
        <end position="20"/>
    </location>
</feature>
<proteinExistence type="inferred from homology"/>
<gene>
    <name evidence="6" type="ORF">CYLTODRAFT_147305</name>
</gene>
<dbReference type="CDD" id="cd02181">
    <property type="entry name" value="GH16_fungal_Lam16A_glucanase"/>
    <property type="match status" value="1"/>
</dbReference>
<dbReference type="GO" id="GO:0004553">
    <property type="term" value="F:hydrolase activity, hydrolyzing O-glycosyl compounds"/>
    <property type="evidence" value="ECO:0007669"/>
    <property type="project" value="InterPro"/>
</dbReference>
<name>A0A0D7AXN7_9AGAR</name>
<accession>A0A0D7AXN7</accession>
<keyword evidence="2 6" id="KW-0378">Hydrolase</keyword>
<dbReference type="PANTHER" id="PTHR10963:SF24">
    <property type="entry name" value="GLYCOSIDASE C21B10.07-RELATED"/>
    <property type="match status" value="1"/>
</dbReference>
<dbReference type="InterPro" id="IPR000757">
    <property type="entry name" value="Beta-glucanase-like"/>
</dbReference>
<evidence type="ECO:0000256" key="2">
    <source>
        <dbReference type="ARBA" id="ARBA00022801"/>
    </source>
</evidence>
<evidence type="ECO:0000259" key="5">
    <source>
        <dbReference type="PROSITE" id="PS51762"/>
    </source>
</evidence>
<keyword evidence="4" id="KW-0732">Signal</keyword>
<sequence length="338" mass="36333">MHSFSVLLASLLVSPLLANAFGHGNALTPAHKRHRNRAPSTYQKKRASYTLEDMYTGDSFVNDWSFFSEADPTHGTVNYLAKDAAIQAGLAVTNNDGPSTFSVDNSTWLGSGQGRNSVRITSNKQYNGGLFIADFEKMPTGCSTWPAFWLVGPSWPNGGEIDIVEGVNVNTKNQYTLHTGDGCTLDATLRVSTGNVLGSNCVSSNGDNSGCAYTDPSENSYGAGFNDNHGGVYATVWDSEGISMYFFSRCDIPEDIDNETPDPSSWGSPVATFPFTSCTADHFSDMSMVLDTTLCGDWAGGATGSGDCPKSCNEYVMDPTNFATAAWEVNYIAVYQNN</sequence>
<protein>
    <submittedName>
        <fullName evidence="6">Glycoside hydrolase family 16 protein</fullName>
    </submittedName>
</protein>
<dbReference type="InterPro" id="IPR013320">
    <property type="entry name" value="ConA-like_dom_sf"/>
</dbReference>
<dbReference type="EMBL" id="KN880718">
    <property type="protein sequence ID" value="KIY63143.1"/>
    <property type="molecule type" value="Genomic_DNA"/>
</dbReference>